<feature type="transmembrane region" description="Helical" evidence="7">
    <location>
        <begin position="843"/>
        <end position="867"/>
    </location>
</feature>
<sequence>MRNILKFKWPIFIGLLIMTVGLFILAPDLAKQAEDAGSFQLPDTADSQKAADILKAAGASEDTLSLVYPLDKPVDDSLRKEISETADQIKAIGSPVKEVLNPFESEDMEKQLVSEDKMTILLPITVEGTHEEIIALADKIHADILPADQTIYLTGEAIINNDVNDSAQEGLKKTEIITVVLIFALLLIVFRSIVTPFVPLIAVGMSYLLSQSFVAFFIDWFDFPVSNYTQIFLVAILFGLGTDYCILLLSRYKEELLAGHAVEDAIVNTYKTAGRTLFISAAAVFIGFAAIGFADFPIFKSAVAVAVGIAVLLLILFTVVPLFMVLLKDKLFWPSKGAASHKDSGMWKAFGKLSVMRPLLSMLVVAIITIPLLLTYDNDISFNTVDEIDASKESVMGLNRISEAFGEGDSLPVQVILKKDGPIVNERDVAYLESISKDLEKVEGVKSVRTLTRPTGDMIEDLYVDHQMTLMADGLGDAIDGLTEVQNGLGQAKDGLDEMASQLPSDSEASSGGAGLRQAAGGIGAINDQLAQIAGGLQQGMPAAQAAGGLKALQGELKKISGGLYGAADQIDGSGGQIGALSGGLNELADGIEAAGSGLGEINAGLTELVAMMKEMGDSTSVRDTGLFIPSGTLEGEEFEPVLDRYTIDGQSGIIMEVILDQDPYSREAISTVHAIKDSVKRSVIGTPFEDAELAFSGISVMNSDLDDISSKDFTRTVTIMLVGLFIVLLILFRSAIMPLYMIGSLLLTYYTSIAITELIFVNGLGYDGISWAVPFFGFIMLIALGVDYSIFLLDRFREESIGGLNVREALLTSMAKMGTVIITAAIILAGTFGAMMPSGVLSLMQIATIVISGLLLYGLIILPLLIPAITVSFGRGVWWPFRG</sequence>
<comment type="subcellular location">
    <subcellularLocation>
        <location evidence="1">Cell membrane</location>
        <topology evidence="1">Multi-pass membrane protein</topology>
    </subcellularLocation>
</comment>
<dbReference type="RefSeq" id="WP_191693462.1">
    <property type="nucleotide sequence ID" value="NZ_JACSQN010000003.1"/>
</dbReference>
<keyword evidence="6 7" id="KW-0472">Membrane</keyword>
<reference evidence="9 10" key="1">
    <citation type="submission" date="2020-08" db="EMBL/GenBank/DDBJ databases">
        <title>A Genomic Blueprint of the Chicken Gut Microbiome.</title>
        <authorList>
            <person name="Gilroy R."/>
            <person name="Ravi A."/>
            <person name="Getino M."/>
            <person name="Pursley I."/>
            <person name="Horton D.L."/>
            <person name="Alikhan N.-F."/>
            <person name="Baker D."/>
            <person name="Gharbi K."/>
            <person name="Hall N."/>
            <person name="Watson M."/>
            <person name="Adriaenssens E.M."/>
            <person name="Foster-Nyarko E."/>
            <person name="Jarju S."/>
            <person name="Secka A."/>
            <person name="Antonio M."/>
            <person name="Oren A."/>
            <person name="Chaudhuri R."/>
            <person name="La Ragione R.M."/>
            <person name="Hildebrand F."/>
            <person name="Pallen M.J."/>
        </authorList>
    </citation>
    <scope>NUCLEOTIDE SEQUENCE [LARGE SCALE GENOMIC DNA]</scope>
    <source>
        <strain evidence="9 10">Sa2YVA2</strain>
    </source>
</reference>
<dbReference type="PANTHER" id="PTHR33406:SF6">
    <property type="entry name" value="MEMBRANE PROTEIN YDGH-RELATED"/>
    <property type="match status" value="1"/>
</dbReference>
<evidence type="ECO:0000256" key="6">
    <source>
        <dbReference type="ARBA" id="ARBA00023136"/>
    </source>
</evidence>
<protein>
    <submittedName>
        <fullName evidence="9">MMPL family transporter</fullName>
    </submittedName>
</protein>
<dbReference type="SUPFAM" id="SSF82866">
    <property type="entry name" value="Multidrug efflux transporter AcrB transmembrane domain"/>
    <property type="match status" value="2"/>
</dbReference>
<feature type="transmembrane region" description="Helical" evidence="7">
    <location>
        <begin position="176"/>
        <end position="193"/>
    </location>
</feature>
<feature type="transmembrane region" description="Helical" evidence="7">
    <location>
        <begin position="302"/>
        <end position="327"/>
    </location>
</feature>
<proteinExistence type="inferred from homology"/>
<feature type="transmembrane region" description="Helical" evidence="7">
    <location>
        <begin position="200"/>
        <end position="218"/>
    </location>
</feature>
<gene>
    <name evidence="9" type="ORF">H9649_04170</name>
</gene>
<feature type="transmembrane region" description="Helical" evidence="7">
    <location>
        <begin position="355"/>
        <end position="374"/>
    </location>
</feature>
<comment type="caution">
    <text evidence="9">The sequence shown here is derived from an EMBL/GenBank/DDBJ whole genome shotgun (WGS) entry which is preliminary data.</text>
</comment>
<dbReference type="InterPro" id="IPR004869">
    <property type="entry name" value="MMPL_dom"/>
</dbReference>
<evidence type="ECO:0000313" key="10">
    <source>
        <dbReference type="Proteomes" id="UP000626786"/>
    </source>
</evidence>
<feature type="transmembrane region" description="Helical" evidence="7">
    <location>
        <begin position="277"/>
        <end position="296"/>
    </location>
</feature>
<feature type="domain" description="Membrane transport protein MMPL" evidence="8">
    <location>
        <begin position="654"/>
        <end position="881"/>
    </location>
</feature>
<feature type="transmembrane region" description="Helical" evidence="7">
    <location>
        <begin position="815"/>
        <end position="837"/>
    </location>
</feature>
<feature type="domain" description="Membrane transport protein MMPL" evidence="8">
    <location>
        <begin position="41"/>
        <end position="359"/>
    </location>
</feature>
<dbReference type="PANTHER" id="PTHR33406">
    <property type="entry name" value="MEMBRANE PROTEIN MJ1562-RELATED"/>
    <property type="match status" value="1"/>
</dbReference>
<evidence type="ECO:0000256" key="7">
    <source>
        <dbReference type="SAM" id="Phobius"/>
    </source>
</evidence>
<evidence type="ECO:0000256" key="1">
    <source>
        <dbReference type="ARBA" id="ARBA00004651"/>
    </source>
</evidence>
<dbReference type="Gene3D" id="1.20.1640.10">
    <property type="entry name" value="Multidrug efflux transporter AcrB transmembrane domain"/>
    <property type="match status" value="2"/>
</dbReference>
<dbReference type="Proteomes" id="UP000626786">
    <property type="component" value="Unassembled WGS sequence"/>
</dbReference>
<dbReference type="EMBL" id="JACSQN010000003">
    <property type="protein sequence ID" value="MBD7983766.1"/>
    <property type="molecule type" value="Genomic_DNA"/>
</dbReference>
<dbReference type="InterPro" id="IPR050545">
    <property type="entry name" value="Mycobact_MmpL"/>
</dbReference>
<evidence type="ECO:0000313" key="9">
    <source>
        <dbReference type="EMBL" id="MBD7983766.1"/>
    </source>
</evidence>
<evidence type="ECO:0000256" key="4">
    <source>
        <dbReference type="ARBA" id="ARBA00022692"/>
    </source>
</evidence>
<evidence type="ECO:0000256" key="2">
    <source>
        <dbReference type="ARBA" id="ARBA00010157"/>
    </source>
</evidence>
<feature type="transmembrane region" description="Helical" evidence="7">
    <location>
        <begin position="230"/>
        <end position="249"/>
    </location>
</feature>
<feature type="transmembrane region" description="Helical" evidence="7">
    <location>
        <begin position="773"/>
        <end position="794"/>
    </location>
</feature>
<feature type="transmembrane region" description="Helical" evidence="7">
    <location>
        <begin position="714"/>
        <end position="733"/>
    </location>
</feature>
<keyword evidence="4 7" id="KW-0812">Transmembrane</keyword>
<comment type="similarity">
    <text evidence="2">Belongs to the resistance-nodulation-cell division (RND) (TC 2.A.6) family. MmpL subfamily.</text>
</comment>
<organism evidence="9 10">
    <name type="scientific">Sporosarcina quadrami</name>
    <dbReference type="NCBI Taxonomy" id="2762234"/>
    <lineage>
        <taxon>Bacteria</taxon>
        <taxon>Bacillati</taxon>
        <taxon>Bacillota</taxon>
        <taxon>Bacilli</taxon>
        <taxon>Bacillales</taxon>
        <taxon>Caryophanaceae</taxon>
        <taxon>Sporosarcina</taxon>
    </lineage>
</organism>
<dbReference type="Pfam" id="PF03176">
    <property type="entry name" value="MMPL"/>
    <property type="match status" value="2"/>
</dbReference>
<evidence type="ECO:0000256" key="5">
    <source>
        <dbReference type="ARBA" id="ARBA00022989"/>
    </source>
</evidence>
<keyword evidence="10" id="KW-1185">Reference proteome</keyword>
<feature type="transmembrane region" description="Helical" evidence="7">
    <location>
        <begin position="7"/>
        <end position="26"/>
    </location>
</feature>
<evidence type="ECO:0000256" key="3">
    <source>
        <dbReference type="ARBA" id="ARBA00022475"/>
    </source>
</evidence>
<feature type="transmembrane region" description="Helical" evidence="7">
    <location>
        <begin position="740"/>
        <end position="761"/>
    </location>
</feature>
<accession>A0ABR8U6V9</accession>
<name>A0ABR8U6V9_9BACL</name>
<evidence type="ECO:0000259" key="8">
    <source>
        <dbReference type="Pfam" id="PF03176"/>
    </source>
</evidence>
<keyword evidence="5 7" id="KW-1133">Transmembrane helix</keyword>
<keyword evidence="3" id="KW-1003">Cell membrane</keyword>